<evidence type="ECO:0000256" key="1">
    <source>
        <dbReference type="SAM" id="SignalP"/>
    </source>
</evidence>
<evidence type="ECO:0008006" key="4">
    <source>
        <dbReference type="Google" id="ProtNLM"/>
    </source>
</evidence>
<dbReference type="PROSITE" id="PS51318">
    <property type="entry name" value="TAT"/>
    <property type="match status" value="1"/>
</dbReference>
<keyword evidence="1" id="KW-0732">Signal</keyword>
<dbReference type="RefSeq" id="WP_156217413.1">
    <property type="nucleotide sequence ID" value="NZ_WOFH01000005.1"/>
</dbReference>
<dbReference type="Proteomes" id="UP000432015">
    <property type="component" value="Unassembled WGS sequence"/>
</dbReference>
<protein>
    <recommendedName>
        <fullName evidence="4">Secreted protein</fullName>
    </recommendedName>
</protein>
<name>A0A7K1L1M2_9ACTN</name>
<dbReference type="AlphaFoldDB" id="A0A7K1L1M2"/>
<keyword evidence="3" id="KW-1185">Reference proteome</keyword>
<organism evidence="2 3">
    <name type="scientific">Actinomadura litoris</name>
    <dbReference type="NCBI Taxonomy" id="2678616"/>
    <lineage>
        <taxon>Bacteria</taxon>
        <taxon>Bacillati</taxon>
        <taxon>Actinomycetota</taxon>
        <taxon>Actinomycetes</taxon>
        <taxon>Streptosporangiales</taxon>
        <taxon>Thermomonosporaceae</taxon>
        <taxon>Actinomadura</taxon>
    </lineage>
</organism>
<comment type="caution">
    <text evidence="2">The sequence shown here is derived from an EMBL/GenBank/DDBJ whole genome shotgun (WGS) entry which is preliminary data.</text>
</comment>
<accession>A0A7K1L1M2</accession>
<reference evidence="2 3" key="1">
    <citation type="submission" date="2019-11" db="EMBL/GenBank/DDBJ databases">
        <authorList>
            <person name="Cao P."/>
        </authorList>
    </citation>
    <scope>NUCLEOTIDE SEQUENCE [LARGE SCALE GENOMIC DNA]</scope>
    <source>
        <strain evidence="2 3">NEAU-AAG5</strain>
    </source>
</reference>
<proteinExistence type="predicted"/>
<evidence type="ECO:0000313" key="2">
    <source>
        <dbReference type="EMBL" id="MUN38299.1"/>
    </source>
</evidence>
<feature type="chain" id="PRO_5039562133" description="Secreted protein" evidence="1">
    <location>
        <begin position="30"/>
        <end position="283"/>
    </location>
</feature>
<dbReference type="InterPro" id="IPR006311">
    <property type="entry name" value="TAT_signal"/>
</dbReference>
<evidence type="ECO:0000313" key="3">
    <source>
        <dbReference type="Proteomes" id="UP000432015"/>
    </source>
</evidence>
<feature type="signal peptide" evidence="1">
    <location>
        <begin position="1"/>
        <end position="29"/>
    </location>
</feature>
<dbReference type="EMBL" id="WOFH01000005">
    <property type="protein sequence ID" value="MUN38299.1"/>
    <property type="molecule type" value="Genomic_DNA"/>
</dbReference>
<sequence>MLSRRSPARRRVMAAALTVAVAGVSPAPASGATVRHRLSGLEMVQESGKVSPYEARTAHCPEGKQPVGGGFDLPEGHSVAASFPVADSGWLVKARSDNGDTAPFEMTWYAMCATPSPGYRIIKNSGVVPNRHGVGMECWNDAPPYPHYEHMVNVGGEAKGPTAALTGANMSYQPSRTYIRGFAGGARTDSDTVEVDLYVICIENSDGSADWYKEERGSYLNGDGPTWACPRGTSSVGVGFFSWEAFLRSSRPHATGKSDWKLTGVNPSGPGYEISGNLICERY</sequence>
<gene>
    <name evidence="2" type="ORF">GNZ18_17040</name>
</gene>